<evidence type="ECO:0000256" key="2">
    <source>
        <dbReference type="ARBA" id="ARBA00022630"/>
    </source>
</evidence>
<evidence type="ECO:0000313" key="7">
    <source>
        <dbReference type="Proteomes" id="UP000199109"/>
    </source>
</evidence>
<accession>A0A1G7DKI6</accession>
<dbReference type="Gene3D" id="2.30.110.10">
    <property type="entry name" value="Electron Transport, Fmn-binding Protein, Chain A"/>
    <property type="match status" value="1"/>
</dbReference>
<keyword evidence="3" id="KW-0288">FMN</keyword>
<dbReference type="InterPro" id="IPR002563">
    <property type="entry name" value="Flavin_Rdtase-like_dom"/>
</dbReference>
<reference evidence="6 7" key="1">
    <citation type="submission" date="2016-10" db="EMBL/GenBank/DDBJ databases">
        <authorList>
            <person name="de Groot N.N."/>
        </authorList>
    </citation>
    <scope>NUCLEOTIDE SEQUENCE [LARGE SCALE GENOMIC DNA]</scope>
    <source>
        <strain evidence="6 7">DSM 23421</strain>
    </source>
</reference>
<dbReference type="SUPFAM" id="SSF50475">
    <property type="entry name" value="FMN-binding split barrel"/>
    <property type="match status" value="1"/>
</dbReference>
<evidence type="ECO:0000256" key="3">
    <source>
        <dbReference type="ARBA" id="ARBA00022643"/>
    </source>
</evidence>
<feature type="domain" description="Flavin reductase like" evidence="5">
    <location>
        <begin position="23"/>
        <end position="177"/>
    </location>
</feature>
<dbReference type="GO" id="GO:0010181">
    <property type="term" value="F:FMN binding"/>
    <property type="evidence" value="ECO:0007669"/>
    <property type="project" value="InterPro"/>
</dbReference>
<protein>
    <submittedName>
        <fullName evidence="6">NADH-FMN oxidoreductase RutF, flavin reductase (DIM6/NTAB) family</fullName>
    </submittedName>
</protein>
<evidence type="ECO:0000256" key="1">
    <source>
        <dbReference type="ARBA" id="ARBA00001917"/>
    </source>
</evidence>
<evidence type="ECO:0000259" key="5">
    <source>
        <dbReference type="SMART" id="SM00903"/>
    </source>
</evidence>
<dbReference type="RefSeq" id="WP_091868832.1">
    <property type="nucleotide sequence ID" value="NZ_FNAO01000005.1"/>
</dbReference>
<evidence type="ECO:0000256" key="4">
    <source>
        <dbReference type="ARBA" id="ARBA00038054"/>
    </source>
</evidence>
<keyword evidence="7" id="KW-1185">Reference proteome</keyword>
<keyword evidence="2" id="KW-0285">Flavoprotein</keyword>
<dbReference type="Pfam" id="PF01613">
    <property type="entry name" value="Flavin_Reduct"/>
    <property type="match status" value="1"/>
</dbReference>
<dbReference type="PANTHER" id="PTHR33798">
    <property type="entry name" value="FLAVOPROTEIN OXYGENASE"/>
    <property type="match status" value="1"/>
</dbReference>
<evidence type="ECO:0000313" key="6">
    <source>
        <dbReference type="EMBL" id="SDE51616.1"/>
    </source>
</evidence>
<comment type="similarity">
    <text evidence="4">Belongs to the flavoredoxin family.</text>
</comment>
<dbReference type="PANTHER" id="PTHR33798:SF5">
    <property type="entry name" value="FLAVIN REDUCTASE LIKE DOMAIN-CONTAINING PROTEIN"/>
    <property type="match status" value="1"/>
</dbReference>
<dbReference type="OrthoDB" id="9794638at2"/>
<dbReference type="AlphaFoldDB" id="A0A1G7DKI6"/>
<dbReference type="InterPro" id="IPR012349">
    <property type="entry name" value="Split_barrel_FMN-bd"/>
</dbReference>
<dbReference type="EMBL" id="FNAO01000005">
    <property type="protein sequence ID" value="SDE51616.1"/>
    <property type="molecule type" value="Genomic_DNA"/>
</dbReference>
<dbReference type="STRING" id="641691.SAMN05421636_105351"/>
<gene>
    <name evidence="6" type="ORF">SAMN05421636_105351</name>
</gene>
<name>A0A1G7DKI6_9FLAO</name>
<sequence length="299" mass="33364">MNEITSIDVSEIGTSEIYQLLTTAIAPRPIAFASTIDKEGVVNLSPFSFFNVFSANPPILIFSPVRRVRDNTIKHTLENIREVKEVVINTVNYPMVEQMSLASTEYDKGVNEFSKSGLTPIDSIKVRPPRVKESPVSFECVVDNIVELGNEGGAGNLLISRVVYIHIDNKYLDGNKGLETKKLDHVARMGANWYTRVTEQSLFEIPKPIRNKGIGVDQLPKHIFKTDIFSGNDIGRLGNAEKKPSEEDLDEFQKKSSIAQILKIRGKDEKIAQLHKTAKGYLQKGNLDFALKTLFSDGL</sequence>
<comment type="cofactor">
    <cofactor evidence="1">
        <name>FMN</name>
        <dbReference type="ChEBI" id="CHEBI:58210"/>
    </cofactor>
</comment>
<proteinExistence type="inferred from homology"/>
<dbReference type="GO" id="GO:0016646">
    <property type="term" value="F:oxidoreductase activity, acting on the CH-NH group of donors, NAD or NADP as acceptor"/>
    <property type="evidence" value="ECO:0007669"/>
    <property type="project" value="UniProtKB-ARBA"/>
</dbReference>
<organism evidence="6 7">
    <name type="scientific">Pricia antarctica</name>
    <dbReference type="NCBI Taxonomy" id="641691"/>
    <lineage>
        <taxon>Bacteria</taxon>
        <taxon>Pseudomonadati</taxon>
        <taxon>Bacteroidota</taxon>
        <taxon>Flavobacteriia</taxon>
        <taxon>Flavobacteriales</taxon>
        <taxon>Flavobacteriaceae</taxon>
        <taxon>Pricia</taxon>
    </lineage>
</organism>
<dbReference type="SMART" id="SM00903">
    <property type="entry name" value="Flavin_Reduct"/>
    <property type="match status" value="1"/>
</dbReference>
<dbReference type="Proteomes" id="UP000199109">
    <property type="component" value="Unassembled WGS sequence"/>
</dbReference>